<accession>W5SY21</accession>
<name>W5SY21_9SPIR</name>
<evidence type="ECO:0000313" key="1">
    <source>
        <dbReference type="EMBL" id="AHH11598.1"/>
    </source>
</evidence>
<dbReference type="HOGENOM" id="CLU_3388338_0_0_12"/>
<proteinExistence type="predicted"/>
<sequence length="32" mass="4097">MSLFRDFNDELLKACFVFYYLNKEDYLSVYWY</sequence>
<geneLocation type="plasmid" evidence="1">
    <name>unnamed</name>
</geneLocation>
<keyword evidence="1" id="KW-0614">Plasmid</keyword>
<gene>
    <name evidence="1" type="ORF">BCO_0900110</name>
</gene>
<dbReference type="AlphaFoldDB" id="W5SY21"/>
<protein>
    <submittedName>
        <fullName evidence="1">Uncharacterized protein</fullName>
    </submittedName>
</protein>
<organism evidence="1">
    <name type="scientific">Borrelia coriaceae ATCC 43381</name>
    <dbReference type="NCBI Taxonomy" id="1408429"/>
    <lineage>
        <taxon>Bacteria</taxon>
        <taxon>Pseudomonadati</taxon>
        <taxon>Spirochaetota</taxon>
        <taxon>Spirochaetia</taxon>
        <taxon>Spirochaetales</taxon>
        <taxon>Borreliaceae</taxon>
        <taxon>Borrelia</taxon>
    </lineage>
</organism>
<reference evidence="1" key="1">
    <citation type="submission" date="2013-04" db="EMBL/GenBank/DDBJ databases">
        <title>Comparative Genomics of Relapsing Fever Spirochetes.</title>
        <authorList>
            <person name="Schwan T.G."/>
            <person name="Raffel S.J."/>
            <person name="Porcella S.F."/>
            <person name="Martens C.A."/>
            <person name="Bruno D.P."/>
            <person name="Ricklefs S.M."/>
            <person name="Barbian K.B."/>
        </authorList>
    </citation>
    <scope>NUCLEOTIDE SEQUENCE</scope>
    <source>
        <strain evidence="1">Co53</strain>
        <plasmid evidence="1">unnamed</plasmid>
    </source>
</reference>
<dbReference type="EMBL" id="CP005760">
    <property type="protein sequence ID" value="AHH11598.1"/>
    <property type="molecule type" value="Genomic_DNA"/>
</dbReference>